<dbReference type="PANTHER" id="PTHR30151:SF25">
    <property type="entry name" value="TAURINE TRANSPORT SYSTEM PERMEASE PROTEIN TAUC"/>
    <property type="match status" value="1"/>
</dbReference>
<feature type="transmembrane region" description="Helical" evidence="7">
    <location>
        <begin position="212"/>
        <end position="232"/>
    </location>
</feature>
<keyword evidence="3" id="KW-1003">Cell membrane</keyword>
<dbReference type="GO" id="GO:0042918">
    <property type="term" value="P:alkanesulfonate transmembrane transport"/>
    <property type="evidence" value="ECO:0007669"/>
    <property type="project" value="UniProtKB-ARBA"/>
</dbReference>
<dbReference type="Gene3D" id="1.10.3720.10">
    <property type="entry name" value="MetI-like"/>
    <property type="match status" value="1"/>
</dbReference>
<dbReference type="SUPFAM" id="SSF161098">
    <property type="entry name" value="MetI-like"/>
    <property type="match status" value="1"/>
</dbReference>
<organism evidence="9 10">
    <name type="scientific">Desulfoluna butyratoxydans</name>
    <dbReference type="NCBI Taxonomy" id="231438"/>
    <lineage>
        <taxon>Bacteria</taxon>
        <taxon>Pseudomonadati</taxon>
        <taxon>Thermodesulfobacteriota</taxon>
        <taxon>Desulfobacteria</taxon>
        <taxon>Desulfobacterales</taxon>
        <taxon>Desulfolunaceae</taxon>
        <taxon>Desulfoluna</taxon>
    </lineage>
</organism>
<dbReference type="AlphaFoldDB" id="A0A4U8YT39"/>
<feature type="domain" description="ABC transmembrane type-1" evidence="8">
    <location>
        <begin position="83"/>
        <end position="267"/>
    </location>
</feature>
<comment type="similarity">
    <text evidence="7">Belongs to the binding-protein-dependent transport system permease family.</text>
</comment>
<evidence type="ECO:0000256" key="3">
    <source>
        <dbReference type="ARBA" id="ARBA00022475"/>
    </source>
</evidence>
<evidence type="ECO:0000313" key="9">
    <source>
        <dbReference type="EMBL" id="VFQ47091.1"/>
    </source>
</evidence>
<gene>
    <name evidence="9" type="ORF">MSL71_47770</name>
</gene>
<dbReference type="PANTHER" id="PTHR30151">
    <property type="entry name" value="ALKANE SULFONATE ABC TRANSPORTER-RELATED, MEMBRANE SUBUNIT"/>
    <property type="match status" value="1"/>
</dbReference>
<feature type="transmembrane region" description="Helical" evidence="7">
    <location>
        <begin position="28"/>
        <end position="50"/>
    </location>
</feature>
<dbReference type="PROSITE" id="PS50928">
    <property type="entry name" value="ABC_TM1"/>
    <property type="match status" value="1"/>
</dbReference>
<evidence type="ECO:0000259" key="8">
    <source>
        <dbReference type="PROSITE" id="PS50928"/>
    </source>
</evidence>
<sequence>MNVIERYLKKQSVYARQPYAEKMMNSGLFMGLAGFLFFIALWAAGGTLLFSRTDLAQFQGFLPGPTLKGLVRLVGSAHFWASAGASLSRVCLGILIAFVVGFPVGLLLGFYRTVRVLTYPPMQFLRMVSPLSWMPIALLIFSSFETAICFIITMATVWPIILNTSLGVVRVNPGWIMMARNQGASDRQLLTRIIIPASVPYILTSLRLALGVAWIVLVPAEFLGVSSGLGYIINDARDTMEYDLLMATVLAIGVLGFCLDGAIQMLRQYLNWGSER</sequence>
<feature type="transmembrane region" description="Helical" evidence="7">
    <location>
        <begin position="123"/>
        <end position="144"/>
    </location>
</feature>
<dbReference type="CDD" id="cd06261">
    <property type="entry name" value="TM_PBP2"/>
    <property type="match status" value="1"/>
</dbReference>
<keyword evidence="10" id="KW-1185">Reference proteome</keyword>
<keyword evidence="5 7" id="KW-1133">Transmembrane helix</keyword>
<proteinExistence type="inferred from homology"/>
<evidence type="ECO:0000256" key="4">
    <source>
        <dbReference type="ARBA" id="ARBA00022692"/>
    </source>
</evidence>
<dbReference type="InterPro" id="IPR000515">
    <property type="entry name" value="MetI-like"/>
</dbReference>
<dbReference type="GO" id="GO:0010438">
    <property type="term" value="P:cellular response to sulfur starvation"/>
    <property type="evidence" value="ECO:0007669"/>
    <property type="project" value="TreeGrafter"/>
</dbReference>
<feature type="transmembrane region" description="Helical" evidence="7">
    <location>
        <begin position="189"/>
        <end position="206"/>
    </location>
</feature>
<feature type="transmembrane region" description="Helical" evidence="7">
    <location>
        <begin position="150"/>
        <end position="169"/>
    </location>
</feature>
<keyword evidence="6 7" id="KW-0472">Membrane</keyword>
<comment type="subcellular location">
    <subcellularLocation>
        <location evidence="1 7">Cell membrane</location>
        <topology evidence="1 7">Multi-pass membrane protein</topology>
    </subcellularLocation>
</comment>
<feature type="transmembrane region" description="Helical" evidence="7">
    <location>
        <begin position="87"/>
        <end position="111"/>
    </location>
</feature>
<keyword evidence="4 7" id="KW-0812">Transmembrane</keyword>
<dbReference type="Pfam" id="PF00528">
    <property type="entry name" value="BPD_transp_1"/>
    <property type="match status" value="1"/>
</dbReference>
<name>A0A4U8YT39_9BACT</name>
<protein>
    <submittedName>
        <fullName evidence="9">Binding-protein-dependent transport system inner membrane component</fullName>
    </submittedName>
</protein>
<evidence type="ECO:0000256" key="1">
    <source>
        <dbReference type="ARBA" id="ARBA00004651"/>
    </source>
</evidence>
<evidence type="ECO:0000256" key="6">
    <source>
        <dbReference type="ARBA" id="ARBA00023136"/>
    </source>
</evidence>
<dbReference type="FunFam" id="1.10.3720.10:FF:000003">
    <property type="entry name" value="Aliphatic sulfonate ABC transporter permease"/>
    <property type="match status" value="1"/>
</dbReference>
<dbReference type="InterPro" id="IPR035906">
    <property type="entry name" value="MetI-like_sf"/>
</dbReference>
<reference evidence="9 10" key="1">
    <citation type="submission" date="2019-03" db="EMBL/GenBank/DDBJ databases">
        <authorList>
            <person name="Nijsse B."/>
        </authorList>
    </citation>
    <scope>NUCLEOTIDE SEQUENCE [LARGE SCALE GENOMIC DNA]</scope>
    <source>
        <strain evidence="9">Desulfoluna butyratoxydans MSL71</strain>
    </source>
</reference>
<feature type="transmembrane region" description="Helical" evidence="7">
    <location>
        <begin position="244"/>
        <end position="266"/>
    </location>
</feature>
<dbReference type="EMBL" id="CAADHO010000013">
    <property type="protein sequence ID" value="VFQ47091.1"/>
    <property type="molecule type" value="Genomic_DNA"/>
</dbReference>
<evidence type="ECO:0000256" key="2">
    <source>
        <dbReference type="ARBA" id="ARBA00022448"/>
    </source>
</evidence>
<dbReference type="Proteomes" id="UP000507962">
    <property type="component" value="Unassembled WGS sequence"/>
</dbReference>
<evidence type="ECO:0000256" key="7">
    <source>
        <dbReference type="RuleBase" id="RU363032"/>
    </source>
</evidence>
<dbReference type="GO" id="GO:0005886">
    <property type="term" value="C:plasma membrane"/>
    <property type="evidence" value="ECO:0007669"/>
    <property type="project" value="UniProtKB-SubCell"/>
</dbReference>
<evidence type="ECO:0000256" key="5">
    <source>
        <dbReference type="ARBA" id="ARBA00022989"/>
    </source>
</evidence>
<accession>A0A4U8YT39</accession>
<evidence type="ECO:0000313" key="10">
    <source>
        <dbReference type="Proteomes" id="UP000507962"/>
    </source>
</evidence>
<keyword evidence="2 7" id="KW-0813">Transport</keyword>